<organism evidence="8 9">
    <name type="scientific">Candidatus Komeilibacteria bacterium RIFCSPLOWO2_01_FULL_53_11</name>
    <dbReference type="NCBI Taxonomy" id="1798552"/>
    <lineage>
        <taxon>Bacteria</taxon>
        <taxon>Candidatus Komeiliibacteriota</taxon>
    </lineage>
</organism>
<keyword evidence="2" id="KW-0805">Transcription regulation</keyword>
<dbReference type="Pfam" id="PF08281">
    <property type="entry name" value="Sigma70_r4_2"/>
    <property type="match status" value="1"/>
</dbReference>
<dbReference type="InterPro" id="IPR013324">
    <property type="entry name" value="RNA_pol_sigma_r3/r4-like"/>
</dbReference>
<evidence type="ECO:0000256" key="1">
    <source>
        <dbReference type="ARBA" id="ARBA00010641"/>
    </source>
</evidence>
<dbReference type="InterPro" id="IPR036388">
    <property type="entry name" value="WH-like_DNA-bd_sf"/>
</dbReference>
<dbReference type="PANTHER" id="PTHR43133">
    <property type="entry name" value="RNA POLYMERASE ECF-TYPE SIGMA FACTO"/>
    <property type="match status" value="1"/>
</dbReference>
<evidence type="ECO:0000259" key="6">
    <source>
        <dbReference type="Pfam" id="PF04542"/>
    </source>
</evidence>
<proteinExistence type="inferred from homology"/>
<sequence>MDEKAYLKAYDTHADAIFRFIYFRVHDREEAKDLLQDTFMKIWRYVSEGHTIDNAKAFLYQTARNLIIDRSRKRTNSSLDALREQGFEIGSDERPRLEHAMDADIVLAIIDRLDEKYREPVLLRYVDGFSPKEIANILNESTNVISVRIHRGLRLLKAIIKKDTQ</sequence>
<dbReference type="InterPro" id="IPR039425">
    <property type="entry name" value="RNA_pol_sigma-70-like"/>
</dbReference>
<dbReference type="InterPro" id="IPR013249">
    <property type="entry name" value="RNA_pol_sigma70_r4_t2"/>
</dbReference>
<feature type="domain" description="RNA polymerase sigma-70 region 2" evidence="6">
    <location>
        <begin position="10"/>
        <end position="75"/>
    </location>
</feature>
<dbReference type="GO" id="GO:0006352">
    <property type="term" value="P:DNA-templated transcription initiation"/>
    <property type="evidence" value="ECO:0007669"/>
    <property type="project" value="InterPro"/>
</dbReference>
<name>A0A1G2BU80_9BACT</name>
<dbReference type="GO" id="GO:0003677">
    <property type="term" value="F:DNA binding"/>
    <property type="evidence" value="ECO:0007669"/>
    <property type="project" value="UniProtKB-KW"/>
</dbReference>
<evidence type="ECO:0000256" key="3">
    <source>
        <dbReference type="ARBA" id="ARBA00023082"/>
    </source>
</evidence>
<comment type="similarity">
    <text evidence="1">Belongs to the sigma-70 factor family. ECF subfamily.</text>
</comment>
<dbReference type="GO" id="GO:0016987">
    <property type="term" value="F:sigma factor activity"/>
    <property type="evidence" value="ECO:0007669"/>
    <property type="project" value="UniProtKB-KW"/>
</dbReference>
<keyword evidence="3" id="KW-0731">Sigma factor</keyword>
<evidence type="ECO:0008006" key="10">
    <source>
        <dbReference type="Google" id="ProtNLM"/>
    </source>
</evidence>
<keyword evidence="4" id="KW-0238">DNA-binding</keyword>
<protein>
    <recommendedName>
        <fullName evidence="10">RNA polymerase sigma factor</fullName>
    </recommendedName>
</protein>
<evidence type="ECO:0000256" key="4">
    <source>
        <dbReference type="ARBA" id="ARBA00023125"/>
    </source>
</evidence>
<accession>A0A1G2BU80</accession>
<dbReference type="AlphaFoldDB" id="A0A1G2BU80"/>
<evidence type="ECO:0000313" key="9">
    <source>
        <dbReference type="Proteomes" id="UP000177349"/>
    </source>
</evidence>
<reference evidence="8 9" key="1">
    <citation type="journal article" date="2016" name="Nat. Commun.">
        <title>Thousands of microbial genomes shed light on interconnected biogeochemical processes in an aquifer system.</title>
        <authorList>
            <person name="Anantharaman K."/>
            <person name="Brown C.T."/>
            <person name="Hug L.A."/>
            <person name="Sharon I."/>
            <person name="Castelle C.J."/>
            <person name="Probst A.J."/>
            <person name="Thomas B.C."/>
            <person name="Singh A."/>
            <person name="Wilkins M.J."/>
            <person name="Karaoz U."/>
            <person name="Brodie E.L."/>
            <person name="Williams K.H."/>
            <person name="Hubbard S.S."/>
            <person name="Banfield J.F."/>
        </authorList>
    </citation>
    <scope>NUCLEOTIDE SEQUENCE [LARGE SCALE GENOMIC DNA]</scope>
</reference>
<dbReference type="InterPro" id="IPR014284">
    <property type="entry name" value="RNA_pol_sigma-70_dom"/>
</dbReference>
<dbReference type="Gene3D" id="1.10.1740.10">
    <property type="match status" value="1"/>
</dbReference>
<dbReference type="Gene3D" id="1.10.10.10">
    <property type="entry name" value="Winged helix-like DNA-binding domain superfamily/Winged helix DNA-binding domain"/>
    <property type="match status" value="1"/>
</dbReference>
<comment type="caution">
    <text evidence="8">The sequence shown here is derived from an EMBL/GenBank/DDBJ whole genome shotgun (WGS) entry which is preliminary data.</text>
</comment>
<evidence type="ECO:0000313" key="8">
    <source>
        <dbReference type="EMBL" id="OGY92704.1"/>
    </source>
</evidence>
<gene>
    <name evidence="8" type="ORF">A3B31_01595</name>
</gene>
<evidence type="ECO:0000256" key="2">
    <source>
        <dbReference type="ARBA" id="ARBA00023015"/>
    </source>
</evidence>
<keyword evidence="5" id="KW-0804">Transcription</keyword>
<dbReference type="Proteomes" id="UP000177349">
    <property type="component" value="Unassembled WGS sequence"/>
</dbReference>
<dbReference type="SUPFAM" id="SSF88659">
    <property type="entry name" value="Sigma3 and sigma4 domains of RNA polymerase sigma factors"/>
    <property type="match status" value="1"/>
</dbReference>
<dbReference type="CDD" id="cd06171">
    <property type="entry name" value="Sigma70_r4"/>
    <property type="match status" value="1"/>
</dbReference>
<dbReference type="SUPFAM" id="SSF88946">
    <property type="entry name" value="Sigma2 domain of RNA polymerase sigma factors"/>
    <property type="match status" value="1"/>
</dbReference>
<dbReference type="InterPro" id="IPR013325">
    <property type="entry name" value="RNA_pol_sigma_r2"/>
</dbReference>
<dbReference type="NCBIfam" id="TIGR02937">
    <property type="entry name" value="sigma70-ECF"/>
    <property type="match status" value="1"/>
</dbReference>
<feature type="domain" description="RNA polymerase sigma factor 70 region 4 type 2" evidence="7">
    <location>
        <begin position="105"/>
        <end position="156"/>
    </location>
</feature>
<evidence type="ECO:0000259" key="7">
    <source>
        <dbReference type="Pfam" id="PF08281"/>
    </source>
</evidence>
<dbReference type="InterPro" id="IPR007627">
    <property type="entry name" value="RNA_pol_sigma70_r2"/>
</dbReference>
<dbReference type="Pfam" id="PF04542">
    <property type="entry name" value="Sigma70_r2"/>
    <property type="match status" value="1"/>
</dbReference>
<evidence type="ECO:0000256" key="5">
    <source>
        <dbReference type="ARBA" id="ARBA00023163"/>
    </source>
</evidence>
<dbReference type="EMBL" id="MHKN01000012">
    <property type="protein sequence ID" value="OGY92704.1"/>
    <property type="molecule type" value="Genomic_DNA"/>
</dbReference>
<dbReference type="PANTHER" id="PTHR43133:SF8">
    <property type="entry name" value="RNA POLYMERASE SIGMA FACTOR HI_1459-RELATED"/>
    <property type="match status" value="1"/>
</dbReference>